<organism evidence="5 6">
    <name type="scientific">Candidatus Kaiserbacteria bacterium RIFCSPHIGHO2_01_FULL_48_10</name>
    <dbReference type="NCBI Taxonomy" id="1798476"/>
    <lineage>
        <taxon>Bacteria</taxon>
        <taxon>Candidatus Kaiseribacteriota</taxon>
    </lineage>
</organism>
<comment type="similarity">
    <text evidence="1">Belongs to the 5-formyltetrahydrofolate cyclo-ligase family.</text>
</comment>
<proteinExistence type="inferred from homology"/>
<keyword evidence="3 4" id="KW-0067">ATP-binding</keyword>
<dbReference type="GO" id="GO:0005524">
    <property type="term" value="F:ATP binding"/>
    <property type="evidence" value="ECO:0007669"/>
    <property type="project" value="UniProtKB-KW"/>
</dbReference>
<dbReference type="Gene3D" id="3.40.50.10420">
    <property type="entry name" value="NagB/RpiA/CoA transferase-like"/>
    <property type="match status" value="1"/>
</dbReference>
<feature type="binding site" evidence="4">
    <location>
        <begin position="88"/>
        <end position="96"/>
    </location>
    <ligand>
        <name>ATP</name>
        <dbReference type="ChEBI" id="CHEBI:30616"/>
    </ligand>
</feature>
<evidence type="ECO:0000256" key="2">
    <source>
        <dbReference type="ARBA" id="ARBA00022741"/>
    </source>
</evidence>
<comment type="caution">
    <text evidence="5">The sequence shown here is derived from an EMBL/GenBank/DDBJ whole genome shotgun (WGS) entry which is preliminary data.</text>
</comment>
<evidence type="ECO:0000256" key="1">
    <source>
        <dbReference type="ARBA" id="ARBA00010638"/>
    </source>
</evidence>
<protein>
    <recommendedName>
        <fullName evidence="7">5-formyltetrahydrofolate cyclo-ligase</fullName>
    </recommendedName>
</protein>
<dbReference type="PANTHER" id="PTHR23407">
    <property type="entry name" value="ATPASE INHIBITOR/5-FORMYLTETRAHYDROFOLATE CYCLO-LIGASE"/>
    <property type="match status" value="1"/>
</dbReference>
<dbReference type="SUPFAM" id="SSF100950">
    <property type="entry name" value="NagB/RpiA/CoA transferase-like"/>
    <property type="match status" value="1"/>
</dbReference>
<dbReference type="EMBL" id="MFKP01000005">
    <property type="protein sequence ID" value="OGG44628.1"/>
    <property type="molecule type" value="Genomic_DNA"/>
</dbReference>
<evidence type="ECO:0000313" key="5">
    <source>
        <dbReference type="EMBL" id="OGG44628.1"/>
    </source>
</evidence>
<dbReference type="InterPro" id="IPR037171">
    <property type="entry name" value="NagB/RpiA_transferase-like"/>
</dbReference>
<name>A0A1F6C671_9BACT</name>
<feature type="binding site" evidence="4">
    <location>
        <position position="30"/>
    </location>
    <ligand>
        <name>substrate</name>
    </ligand>
</feature>
<dbReference type="GO" id="GO:0035999">
    <property type="term" value="P:tetrahydrofolate interconversion"/>
    <property type="evidence" value="ECO:0007669"/>
    <property type="project" value="TreeGrafter"/>
</dbReference>
<dbReference type="AlphaFoldDB" id="A0A1F6C671"/>
<dbReference type="Pfam" id="PF01812">
    <property type="entry name" value="5-FTHF_cyc-lig"/>
    <property type="match status" value="1"/>
</dbReference>
<dbReference type="PIRSF" id="PIRSF006806">
    <property type="entry name" value="FTHF_cligase"/>
    <property type="match status" value="1"/>
</dbReference>
<dbReference type="InterPro" id="IPR024185">
    <property type="entry name" value="FTHF_cligase-like_sf"/>
</dbReference>
<dbReference type="Proteomes" id="UP000178249">
    <property type="component" value="Unassembled WGS sequence"/>
</dbReference>
<accession>A0A1F6C671</accession>
<sequence>MSEKSNTDDQLSAALRAADVVVSYAPLPDEPDAEAFLFQHDFAGEIVRTPQDKNSSPHEFAENLVREHGEKKVCILVPGSKFDEHGTRHGRGGGWYDRFLSALPIGWLKVGVALPHHVSLEKLERKEWDQPMDYVLVCDKDFKVVVPENRR</sequence>
<keyword evidence="2 4" id="KW-0547">Nucleotide-binding</keyword>
<evidence type="ECO:0000256" key="4">
    <source>
        <dbReference type="PIRSR" id="PIRSR006806-1"/>
    </source>
</evidence>
<evidence type="ECO:0008006" key="7">
    <source>
        <dbReference type="Google" id="ProtNLM"/>
    </source>
</evidence>
<gene>
    <name evidence="5" type="ORF">A2841_00670</name>
</gene>
<dbReference type="GO" id="GO:0030272">
    <property type="term" value="F:5-formyltetrahydrofolate cyclo-ligase activity"/>
    <property type="evidence" value="ECO:0007669"/>
    <property type="project" value="TreeGrafter"/>
</dbReference>
<evidence type="ECO:0000256" key="3">
    <source>
        <dbReference type="ARBA" id="ARBA00022840"/>
    </source>
</evidence>
<reference evidence="5 6" key="1">
    <citation type="journal article" date="2016" name="Nat. Commun.">
        <title>Thousands of microbial genomes shed light on interconnected biogeochemical processes in an aquifer system.</title>
        <authorList>
            <person name="Anantharaman K."/>
            <person name="Brown C.T."/>
            <person name="Hug L.A."/>
            <person name="Sharon I."/>
            <person name="Castelle C.J."/>
            <person name="Probst A.J."/>
            <person name="Thomas B.C."/>
            <person name="Singh A."/>
            <person name="Wilkins M.J."/>
            <person name="Karaoz U."/>
            <person name="Brodie E.L."/>
            <person name="Williams K.H."/>
            <person name="Hubbard S.S."/>
            <person name="Banfield J.F."/>
        </authorList>
    </citation>
    <scope>NUCLEOTIDE SEQUENCE [LARGE SCALE GENOMIC DNA]</scope>
</reference>
<dbReference type="PANTHER" id="PTHR23407:SF1">
    <property type="entry name" value="5-FORMYLTETRAHYDROFOLATE CYCLO-LIGASE"/>
    <property type="match status" value="1"/>
</dbReference>
<dbReference type="InterPro" id="IPR002698">
    <property type="entry name" value="FTHF_cligase"/>
</dbReference>
<dbReference type="GO" id="GO:0009396">
    <property type="term" value="P:folic acid-containing compound biosynthetic process"/>
    <property type="evidence" value="ECO:0007669"/>
    <property type="project" value="TreeGrafter"/>
</dbReference>
<evidence type="ECO:0000313" key="6">
    <source>
        <dbReference type="Proteomes" id="UP000178249"/>
    </source>
</evidence>